<reference evidence="1" key="1">
    <citation type="submission" date="2023-03" db="EMBL/GenBank/DDBJ databases">
        <authorList>
            <person name="Steffen K."/>
            <person name="Cardenas P."/>
        </authorList>
    </citation>
    <scope>NUCLEOTIDE SEQUENCE</scope>
</reference>
<keyword evidence="2" id="KW-1185">Reference proteome</keyword>
<dbReference type="EMBL" id="CASHTH010001645">
    <property type="protein sequence ID" value="CAI8017608.1"/>
    <property type="molecule type" value="Genomic_DNA"/>
</dbReference>
<protein>
    <submittedName>
        <fullName evidence="1">Uncharacterized protein</fullName>
    </submittedName>
</protein>
<comment type="caution">
    <text evidence="1">The sequence shown here is derived from an EMBL/GenBank/DDBJ whole genome shotgun (WGS) entry which is preliminary data.</text>
</comment>
<organism evidence="1 2">
    <name type="scientific">Geodia barretti</name>
    <name type="common">Barrett's horny sponge</name>
    <dbReference type="NCBI Taxonomy" id="519541"/>
    <lineage>
        <taxon>Eukaryota</taxon>
        <taxon>Metazoa</taxon>
        <taxon>Porifera</taxon>
        <taxon>Demospongiae</taxon>
        <taxon>Heteroscleromorpha</taxon>
        <taxon>Tetractinellida</taxon>
        <taxon>Astrophorina</taxon>
        <taxon>Geodiidae</taxon>
        <taxon>Geodia</taxon>
    </lineage>
</organism>
<evidence type="ECO:0000313" key="1">
    <source>
        <dbReference type="EMBL" id="CAI8017608.1"/>
    </source>
</evidence>
<accession>A0AA35RTT8</accession>
<sequence length="50" mass="5771">MWVFGCDFRRVLTALEIPNTSRMCLWSFGAVIMERGTYLSVPRKTDTASR</sequence>
<dbReference type="AlphaFoldDB" id="A0AA35RTT8"/>
<evidence type="ECO:0000313" key="2">
    <source>
        <dbReference type="Proteomes" id="UP001174909"/>
    </source>
</evidence>
<proteinExistence type="predicted"/>
<dbReference type="Proteomes" id="UP001174909">
    <property type="component" value="Unassembled WGS sequence"/>
</dbReference>
<name>A0AA35RTT8_GEOBA</name>
<gene>
    <name evidence="1" type="ORF">GBAR_LOCUS10669</name>
</gene>